<comment type="subcellular location">
    <subcellularLocation>
        <location evidence="2">Cytoplasm</location>
    </subcellularLocation>
</comment>
<gene>
    <name evidence="2 3" type="primary">rbfA</name>
    <name evidence="3" type="ORF">CKF59_04790</name>
</gene>
<dbReference type="OrthoDB" id="307788at2"/>
<dbReference type="SUPFAM" id="SSF89919">
    <property type="entry name" value="Ribosome-binding factor A, RbfA"/>
    <property type="match status" value="1"/>
</dbReference>
<keyword evidence="2" id="KW-0963">Cytoplasm</keyword>
<keyword evidence="4" id="KW-1185">Reference proteome</keyword>
<dbReference type="Gene3D" id="3.30.300.20">
    <property type="match status" value="1"/>
</dbReference>
<keyword evidence="1 2" id="KW-0690">Ribosome biogenesis</keyword>
<protein>
    <recommendedName>
        <fullName evidence="2">Ribosome-binding factor A</fullName>
    </recommendedName>
</protein>
<dbReference type="Proteomes" id="UP000265964">
    <property type="component" value="Unassembled WGS sequence"/>
</dbReference>
<dbReference type="InterPro" id="IPR000238">
    <property type="entry name" value="RbfA"/>
</dbReference>
<sequence length="132" mass="15162">MLLGSFSLKDKTFMAKAFKRSDRVASELKRQLSIILQQEVHNKSLGMVIVTDLEISPDLMYAKAFISFLNTAESNELTPQEKIEVLNKQIPYFRSLIAKAVKLRVVPEIKFIYDDSADKFDHINRVLKSVKK</sequence>
<evidence type="ECO:0000313" key="3">
    <source>
        <dbReference type="EMBL" id="RIY34812.1"/>
    </source>
</evidence>
<accession>A0A3A1Y9G0</accession>
<proteinExistence type="inferred from homology"/>
<dbReference type="GO" id="GO:0005829">
    <property type="term" value="C:cytosol"/>
    <property type="evidence" value="ECO:0007669"/>
    <property type="project" value="TreeGrafter"/>
</dbReference>
<dbReference type="InterPro" id="IPR015946">
    <property type="entry name" value="KH_dom-like_a/b"/>
</dbReference>
<name>A0A3A1Y9G0_9GAMM</name>
<comment type="similarity">
    <text evidence="2">Belongs to the RbfA family.</text>
</comment>
<evidence type="ECO:0000256" key="1">
    <source>
        <dbReference type="ARBA" id="ARBA00022517"/>
    </source>
</evidence>
<evidence type="ECO:0000313" key="4">
    <source>
        <dbReference type="Proteomes" id="UP000265964"/>
    </source>
</evidence>
<dbReference type="EMBL" id="NRJF01000126">
    <property type="protein sequence ID" value="RIY34812.1"/>
    <property type="molecule type" value="Genomic_DNA"/>
</dbReference>
<comment type="caution">
    <text evidence="3">The sequence shown here is derived from an EMBL/GenBank/DDBJ whole genome shotgun (WGS) entry which is preliminary data.</text>
</comment>
<dbReference type="PANTHER" id="PTHR33515">
    <property type="entry name" value="RIBOSOME-BINDING FACTOR A, CHLOROPLASTIC-RELATED"/>
    <property type="match status" value="1"/>
</dbReference>
<dbReference type="InterPro" id="IPR020053">
    <property type="entry name" value="Ribosome-bd_factorA_CS"/>
</dbReference>
<dbReference type="InterPro" id="IPR023799">
    <property type="entry name" value="RbfA_dom_sf"/>
</dbReference>
<dbReference type="AlphaFoldDB" id="A0A3A1Y9G0"/>
<dbReference type="NCBIfam" id="TIGR00082">
    <property type="entry name" value="rbfA"/>
    <property type="match status" value="1"/>
</dbReference>
<comment type="function">
    <text evidence="2">One of several proteins that assist in the late maturation steps of the functional core of the 30S ribosomal subunit. Associates with free 30S ribosomal subunits (but not with 30S subunits that are part of 70S ribosomes or polysomes). Required for efficient processing of 16S rRNA. May interact with the 5'-terminal helix region of 16S rRNA.</text>
</comment>
<comment type="subunit">
    <text evidence="2">Monomer. Binds 30S ribosomal subunits, but not 50S ribosomal subunits or 70S ribosomes.</text>
</comment>
<reference evidence="3 4" key="1">
    <citation type="submission" date="2017-08" db="EMBL/GenBank/DDBJ databases">
        <title>Reclassification of Bisgaard taxon 37 and 44.</title>
        <authorList>
            <person name="Christensen H."/>
        </authorList>
    </citation>
    <scope>NUCLEOTIDE SEQUENCE [LARGE SCALE GENOMIC DNA]</scope>
    <source>
        <strain evidence="3 4">EEAB3T1</strain>
    </source>
</reference>
<organism evidence="3 4">
    <name type="scientific">Psittacicella gerlachiana</name>
    <dbReference type="NCBI Taxonomy" id="2028574"/>
    <lineage>
        <taxon>Bacteria</taxon>
        <taxon>Pseudomonadati</taxon>
        <taxon>Pseudomonadota</taxon>
        <taxon>Gammaproteobacteria</taxon>
        <taxon>Pasteurellales</taxon>
        <taxon>Psittacicellaceae</taxon>
        <taxon>Psittacicella</taxon>
    </lineage>
</organism>
<evidence type="ECO:0000256" key="2">
    <source>
        <dbReference type="HAMAP-Rule" id="MF_00003"/>
    </source>
</evidence>
<dbReference type="Pfam" id="PF02033">
    <property type="entry name" value="RBFA"/>
    <property type="match status" value="1"/>
</dbReference>
<dbReference type="GO" id="GO:0030490">
    <property type="term" value="P:maturation of SSU-rRNA"/>
    <property type="evidence" value="ECO:0007669"/>
    <property type="project" value="UniProtKB-UniRule"/>
</dbReference>
<dbReference type="HAMAP" id="MF_00003">
    <property type="entry name" value="RbfA"/>
    <property type="match status" value="1"/>
</dbReference>
<dbReference type="PROSITE" id="PS01319">
    <property type="entry name" value="RBFA"/>
    <property type="match status" value="1"/>
</dbReference>
<dbReference type="PANTHER" id="PTHR33515:SF1">
    <property type="entry name" value="RIBOSOME-BINDING FACTOR A, CHLOROPLASTIC-RELATED"/>
    <property type="match status" value="1"/>
</dbReference>
<dbReference type="GO" id="GO:0043024">
    <property type="term" value="F:ribosomal small subunit binding"/>
    <property type="evidence" value="ECO:0007669"/>
    <property type="project" value="TreeGrafter"/>
</dbReference>